<evidence type="ECO:0000256" key="3">
    <source>
        <dbReference type="SAM" id="Phobius"/>
    </source>
</evidence>
<dbReference type="Pfam" id="PF00431">
    <property type="entry name" value="CUB"/>
    <property type="match status" value="1"/>
</dbReference>
<keyword evidence="3" id="KW-0812">Transmembrane</keyword>
<dbReference type="PANTHER" id="PTHR24255">
    <property type="entry name" value="COMPLEMENT COMPONENT 1, S SUBCOMPONENT-RELATED"/>
    <property type="match status" value="1"/>
</dbReference>
<evidence type="ECO:0000256" key="2">
    <source>
        <dbReference type="PROSITE-ProRule" id="PRU00059"/>
    </source>
</evidence>
<dbReference type="CDD" id="cd00041">
    <property type="entry name" value="CUB"/>
    <property type="match status" value="1"/>
</dbReference>
<dbReference type="Gene3D" id="2.60.120.290">
    <property type="entry name" value="Spermadhesin, CUB domain"/>
    <property type="match status" value="1"/>
</dbReference>
<dbReference type="InterPro" id="IPR000859">
    <property type="entry name" value="CUB_dom"/>
</dbReference>
<dbReference type="SUPFAM" id="SSF49854">
    <property type="entry name" value="Spermadhesin, CUB domain"/>
    <property type="match status" value="1"/>
</dbReference>
<name>A0ABD3V3V8_SINWO</name>
<keyword evidence="6" id="KW-1185">Reference proteome</keyword>
<comment type="caution">
    <text evidence="5">The sequence shown here is derived from an EMBL/GenBank/DDBJ whole genome shotgun (WGS) entry which is preliminary data.</text>
</comment>
<gene>
    <name evidence="5" type="ORF">ACJMK2_011121</name>
</gene>
<dbReference type="SMART" id="SM00042">
    <property type="entry name" value="CUB"/>
    <property type="match status" value="1"/>
</dbReference>
<organism evidence="5 6">
    <name type="scientific">Sinanodonta woodiana</name>
    <name type="common">Chinese pond mussel</name>
    <name type="synonym">Anodonta woodiana</name>
    <dbReference type="NCBI Taxonomy" id="1069815"/>
    <lineage>
        <taxon>Eukaryota</taxon>
        <taxon>Metazoa</taxon>
        <taxon>Spiralia</taxon>
        <taxon>Lophotrochozoa</taxon>
        <taxon>Mollusca</taxon>
        <taxon>Bivalvia</taxon>
        <taxon>Autobranchia</taxon>
        <taxon>Heteroconchia</taxon>
        <taxon>Palaeoheterodonta</taxon>
        <taxon>Unionida</taxon>
        <taxon>Unionoidea</taxon>
        <taxon>Unionidae</taxon>
        <taxon>Unioninae</taxon>
        <taxon>Sinanodonta</taxon>
    </lineage>
</organism>
<evidence type="ECO:0000313" key="5">
    <source>
        <dbReference type="EMBL" id="KAL3856352.1"/>
    </source>
</evidence>
<protein>
    <recommendedName>
        <fullName evidence="4">CUB domain-containing protein</fullName>
    </recommendedName>
</protein>
<reference evidence="5 6" key="1">
    <citation type="submission" date="2024-11" db="EMBL/GenBank/DDBJ databases">
        <title>Chromosome-level genome assembly of the freshwater bivalve Anodonta woodiana.</title>
        <authorList>
            <person name="Chen X."/>
        </authorList>
    </citation>
    <scope>NUCLEOTIDE SEQUENCE [LARGE SCALE GENOMIC DNA]</scope>
    <source>
        <strain evidence="5">MN2024</strain>
        <tissue evidence="5">Gills</tissue>
    </source>
</reference>
<dbReference type="InterPro" id="IPR035914">
    <property type="entry name" value="Sperma_CUB_dom_sf"/>
</dbReference>
<accession>A0ABD3V3V8</accession>
<feature type="transmembrane region" description="Helical" evidence="3">
    <location>
        <begin position="189"/>
        <end position="213"/>
    </location>
</feature>
<dbReference type="PROSITE" id="PS01180">
    <property type="entry name" value="CUB"/>
    <property type="match status" value="1"/>
</dbReference>
<keyword evidence="3" id="KW-0472">Membrane</keyword>
<keyword evidence="3" id="KW-1133">Transmembrane helix</keyword>
<evidence type="ECO:0000313" key="6">
    <source>
        <dbReference type="Proteomes" id="UP001634394"/>
    </source>
</evidence>
<evidence type="ECO:0000256" key="1">
    <source>
        <dbReference type="ARBA" id="ARBA00023157"/>
    </source>
</evidence>
<dbReference type="AlphaFoldDB" id="A0ABD3V3V8"/>
<feature type="domain" description="CUB" evidence="4">
    <location>
        <begin position="27"/>
        <end position="150"/>
    </location>
</feature>
<dbReference type="PANTHER" id="PTHR24255:SF31">
    <property type="entry name" value="CUBILIN-LIKE PROTEIN"/>
    <property type="match status" value="1"/>
</dbReference>
<dbReference type="EMBL" id="JBJQND010000013">
    <property type="protein sequence ID" value="KAL3856352.1"/>
    <property type="molecule type" value="Genomic_DNA"/>
</dbReference>
<keyword evidence="1" id="KW-1015">Disulfide bond</keyword>
<comment type="caution">
    <text evidence="2">Lacks conserved residue(s) required for the propagation of feature annotation.</text>
</comment>
<evidence type="ECO:0000259" key="4">
    <source>
        <dbReference type="PROSITE" id="PS01180"/>
    </source>
</evidence>
<sequence length="329" mass="37297">MMEKYSIPNRLIKKGFAKLGLIVCLLCANGVLGSELRIKNDSYIHPEHHDEKYLPNQNQTWVLCQDTGFWALYFLQFSLEAPNPSTHVCEYDFLKIQENRSGKEHVDTYCGDQIRAGETYYSAGPRIELHFKSDDRNEMLWGFKIQAFYAETKGELVQKHKQSKQNISTIEILQAPMPNVVDKKNGSTLLIIGLASGIAVFSIIFVIMFVYFLKAMLKPRKSLNLHTILIAEDKIMSLTGRNNVILLGTGRRYSKDKEKPASSKNVEKAGVVTNKLYYTSECSAADYGKAKASIETRLKRVHETSKARQENLYVHSIPVKSETDSSSKT</sequence>
<dbReference type="Proteomes" id="UP001634394">
    <property type="component" value="Unassembled WGS sequence"/>
</dbReference>
<proteinExistence type="predicted"/>